<dbReference type="SUPFAM" id="SSF49854">
    <property type="entry name" value="Spermadhesin, CUB domain"/>
    <property type="match status" value="1"/>
</dbReference>
<dbReference type="InterPro" id="IPR052129">
    <property type="entry name" value="Spermadhesin-Link_domain"/>
</dbReference>
<evidence type="ECO:0000256" key="3">
    <source>
        <dbReference type="SAM" id="Phobius"/>
    </source>
</evidence>
<gene>
    <name evidence="6" type="ORF">PHYEVI_LOCUS10644</name>
</gene>
<evidence type="ECO:0000313" key="7">
    <source>
        <dbReference type="Proteomes" id="UP001153712"/>
    </source>
</evidence>
<protein>
    <recommendedName>
        <fullName evidence="5">CUB domain-containing protein</fullName>
    </recommendedName>
</protein>
<dbReference type="InterPro" id="IPR000859">
    <property type="entry name" value="CUB_dom"/>
</dbReference>
<dbReference type="CDD" id="cd00041">
    <property type="entry name" value="CUB"/>
    <property type="match status" value="1"/>
</dbReference>
<keyword evidence="4" id="KW-0732">Signal</keyword>
<feature type="signal peptide" evidence="4">
    <location>
        <begin position="1"/>
        <end position="19"/>
    </location>
</feature>
<dbReference type="Gene3D" id="2.60.120.290">
    <property type="entry name" value="Spermadhesin, CUB domain"/>
    <property type="match status" value="1"/>
</dbReference>
<evidence type="ECO:0000256" key="4">
    <source>
        <dbReference type="SAM" id="SignalP"/>
    </source>
</evidence>
<keyword evidence="7" id="KW-1185">Reference proteome</keyword>
<keyword evidence="1" id="KW-1015">Disulfide bond</keyword>
<feature type="chain" id="PRO_5040356012" description="CUB domain-containing protein" evidence="4">
    <location>
        <begin position="20"/>
        <end position="392"/>
    </location>
</feature>
<dbReference type="EMBL" id="OU900101">
    <property type="protein sequence ID" value="CAG9864388.1"/>
    <property type="molecule type" value="Genomic_DNA"/>
</dbReference>
<keyword evidence="3" id="KW-0812">Transmembrane</keyword>
<reference evidence="6" key="1">
    <citation type="submission" date="2022-01" db="EMBL/GenBank/DDBJ databases">
        <authorList>
            <person name="King R."/>
        </authorList>
    </citation>
    <scope>NUCLEOTIDE SEQUENCE</scope>
</reference>
<dbReference type="AlphaFoldDB" id="A0A9N9XTD6"/>
<dbReference type="SMART" id="SM00042">
    <property type="entry name" value="CUB"/>
    <property type="match status" value="1"/>
</dbReference>
<organism evidence="6 7">
    <name type="scientific">Phyllotreta striolata</name>
    <name type="common">Striped flea beetle</name>
    <name type="synonym">Crioceris striolata</name>
    <dbReference type="NCBI Taxonomy" id="444603"/>
    <lineage>
        <taxon>Eukaryota</taxon>
        <taxon>Metazoa</taxon>
        <taxon>Ecdysozoa</taxon>
        <taxon>Arthropoda</taxon>
        <taxon>Hexapoda</taxon>
        <taxon>Insecta</taxon>
        <taxon>Pterygota</taxon>
        <taxon>Neoptera</taxon>
        <taxon>Endopterygota</taxon>
        <taxon>Coleoptera</taxon>
        <taxon>Polyphaga</taxon>
        <taxon>Cucujiformia</taxon>
        <taxon>Chrysomeloidea</taxon>
        <taxon>Chrysomelidae</taxon>
        <taxon>Galerucinae</taxon>
        <taxon>Alticini</taxon>
        <taxon>Phyllotreta</taxon>
    </lineage>
</organism>
<sequence length="392" mass="43538">MLVTLWLLILCYSPEFVSSYEEIVETRGCHACKLSLTCRHLTAVIAILKVDFDPDANNRIFQADFDFANSSTARGDAIVPPFPPVHPRDALNRRCSGLNHCSFILSEECPGSEFFGAGNITVQYACITDDRIHKYCNDVILAEDLASAGLAEGYIRNPGYPRFYSGELECKWRIIGRANQRIRITLLDVALIVENSGCDDVLEIRDTGQVIFSTCEQDHPPSEVLSGGPEVEIALRSGQRINPRRGFLAHFKIVGCPEFEVPNDAYLVHRTNRILVFSCCLGYAFPETGARITSVVCQGAFWNASADTLTCTKTGSLDDNRTAAIEIFQSKIKTMNSKVGDNIVAPLVVLVVLFVVNSMVLFVIYIFRKRQELKDVKDEELGPIANPSQEQT</sequence>
<evidence type="ECO:0000256" key="2">
    <source>
        <dbReference type="PROSITE-ProRule" id="PRU00059"/>
    </source>
</evidence>
<feature type="domain" description="CUB" evidence="5">
    <location>
        <begin position="136"/>
        <end position="254"/>
    </location>
</feature>
<dbReference type="Pfam" id="PF00431">
    <property type="entry name" value="CUB"/>
    <property type="match status" value="1"/>
</dbReference>
<dbReference type="PANTHER" id="PTHR46908">
    <property type="entry name" value="CUBILIN-LIKE PROTEIN"/>
    <property type="match status" value="1"/>
</dbReference>
<dbReference type="InterPro" id="IPR035914">
    <property type="entry name" value="Sperma_CUB_dom_sf"/>
</dbReference>
<dbReference type="OrthoDB" id="6431754at2759"/>
<dbReference type="PROSITE" id="PS01180">
    <property type="entry name" value="CUB"/>
    <property type="match status" value="1"/>
</dbReference>
<accession>A0A9N9XTD6</accession>
<feature type="transmembrane region" description="Helical" evidence="3">
    <location>
        <begin position="343"/>
        <end position="367"/>
    </location>
</feature>
<comment type="caution">
    <text evidence="2">Lacks conserved residue(s) required for the propagation of feature annotation.</text>
</comment>
<evidence type="ECO:0000256" key="1">
    <source>
        <dbReference type="ARBA" id="ARBA00023157"/>
    </source>
</evidence>
<dbReference type="PANTHER" id="PTHR46908:SF4">
    <property type="entry name" value="TUMOR NECROSIS FACTOR-INDUCIBLE GENE 6 PROTEIN"/>
    <property type="match status" value="1"/>
</dbReference>
<dbReference type="Proteomes" id="UP001153712">
    <property type="component" value="Chromosome 8"/>
</dbReference>
<proteinExistence type="predicted"/>
<keyword evidence="3" id="KW-0472">Membrane</keyword>
<evidence type="ECO:0000259" key="5">
    <source>
        <dbReference type="PROSITE" id="PS01180"/>
    </source>
</evidence>
<name>A0A9N9XTD6_PHYSR</name>
<evidence type="ECO:0000313" key="6">
    <source>
        <dbReference type="EMBL" id="CAG9864388.1"/>
    </source>
</evidence>
<keyword evidence="3" id="KW-1133">Transmembrane helix</keyword>